<dbReference type="Proteomes" id="UP000789920">
    <property type="component" value="Unassembled WGS sequence"/>
</dbReference>
<feature type="non-terminal residue" evidence="1">
    <location>
        <position position="1"/>
    </location>
</feature>
<comment type="caution">
    <text evidence="1">The sequence shown here is derived from an EMBL/GenBank/DDBJ whole genome shotgun (WGS) entry which is preliminary data.</text>
</comment>
<name>A0ACA9SAQ8_9GLOM</name>
<feature type="non-terminal residue" evidence="1">
    <location>
        <position position="258"/>
    </location>
</feature>
<evidence type="ECO:0000313" key="2">
    <source>
        <dbReference type="Proteomes" id="UP000789920"/>
    </source>
</evidence>
<sequence>VALAIHPPLMEVGVFWLFRINKGIYNRFNGSLQSLRNMNDLESLNIENTDIDHGLEYLPLKKLNDFRYSFDKRLNSHKDLENSQQQLSQANEETANKQLEIEIEKQHSQDLNNWYRRLLADNDTEYRDKLGNEVLQLNQQNQQQTAEIENFANSLELNQQLTGKIIEKQAQEIVSLRSKDLTSQIVSKASELKRLISAIKNKVGAGFAKTIDLLLNAQIAIIKEGENSVFNQGQLAACRSILEGQLTDEEIQLLLNKQ</sequence>
<gene>
    <name evidence="1" type="ORF">RPERSI_LOCUS28414</name>
</gene>
<protein>
    <submittedName>
        <fullName evidence="1">12290_t:CDS:1</fullName>
    </submittedName>
</protein>
<dbReference type="EMBL" id="CAJVQC010103378">
    <property type="protein sequence ID" value="CAG8832316.1"/>
    <property type="molecule type" value="Genomic_DNA"/>
</dbReference>
<organism evidence="1 2">
    <name type="scientific">Racocetra persica</name>
    <dbReference type="NCBI Taxonomy" id="160502"/>
    <lineage>
        <taxon>Eukaryota</taxon>
        <taxon>Fungi</taxon>
        <taxon>Fungi incertae sedis</taxon>
        <taxon>Mucoromycota</taxon>
        <taxon>Glomeromycotina</taxon>
        <taxon>Glomeromycetes</taxon>
        <taxon>Diversisporales</taxon>
        <taxon>Gigasporaceae</taxon>
        <taxon>Racocetra</taxon>
    </lineage>
</organism>
<evidence type="ECO:0000313" key="1">
    <source>
        <dbReference type="EMBL" id="CAG8832316.1"/>
    </source>
</evidence>
<reference evidence="1" key="1">
    <citation type="submission" date="2021-06" db="EMBL/GenBank/DDBJ databases">
        <authorList>
            <person name="Kallberg Y."/>
            <person name="Tangrot J."/>
            <person name="Rosling A."/>
        </authorList>
    </citation>
    <scope>NUCLEOTIDE SEQUENCE</scope>
    <source>
        <strain evidence="1">MA461A</strain>
    </source>
</reference>
<proteinExistence type="predicted"/>
<keyword evidence="2" id="KW-1185">Reference proteome</keyword>
<accession>A0ACA9SAQ8</accession>